<dbReference type="EnsemblMetazoa" id="Aqu2.1.23653_001">
    <property type="protein sequence ID" value="Aqu2.1.23653_001"/>
    <property type="gene ID" value="Aqu2.1.23653"/>
</dbReference>
<evidence type="ECO:0000313" key="1">
    <source>
        <dbReference type="EnsemblMetazoa" id="Aqu2.1.23653_001"/>
    </source>
</evidence>
<name>A0A1X7U7M7_AMPQE</name>
<organism evidence="1">
    <name type="scientific">Amphimedon queenslandica</name>
    <name type="common">Sponge</name>
    <dbReference type="NCBI Taxonomy" id="400682"/>
    <lineage>
        <taxon>Eukaryota</taxon>
        <taxon>Metazoa</taxon>
        <taxon>Porifera</taxon>
        <taxon>Demospongiae</taxon>
        <taxon>Heteroscleromorpha</taxon>
        <taxon>Haplosclerida</taxon>
        <taxon>Niphatidae</taxon>
        <taxon>Amphimedon</taxon>
    </lineage>
</organism>
<sequence length="43" mass="4867">MIERLNVTLHDGPHLHLTDDVRSAKCHSISSPLSKYNAGLIYY</sequence>
<reference evidence="1" key="1">
    <citation type="submission" date="2017-05" db="UniProtKB">
        <authorList>
            <consortium name="EnsemblMetazoa"/>
        </authorList>
    </citation>
    <scope>IDENTIFICATION</scope>
</reference>
<proteinExistence type="predicted"/>
<dbReference type="OrthoDB" id="9972026at2759"/>
<accession>A0A1X7U7M7</accession>
<protein>
    <submittedName>
        <fullName evidence="1">Uncharacterized protein</fullName>
    </submittedName>
</protein>
<dbReference type="InParanoid" id="A0A1X7U7M7"/>
<dbReference type="AlphaFoldDB" id="A0A1X7U7M7"/>